<dbReference type="PANTHER" id="PTHR30465:SF0">
    <property type="entry name" value="OLIGOPEPTIDE TRANSPORT SYSTEM PERMEASE PROTEIN APPB"/>
    <property type="match status" value="1"/>
</dbReference>
<keyword evidence="3" id="KW-1003">Cell membrane</keyword>
<keyword evidence="2 7" id="KW-0813">Transport</keyword>
<protein>
    <submittedName>
        <fullName evidence="9">Peptide/nickel transport system permease protein/oligopeptide transport system permease protein</fullName>
    </submittedName>
</protein>
<feature type="transmembrane region" description="Helical" evidence="7">
    <location>
        <begin position="139"/>
        <end position="159"/>
    </location>
</feature>
<dbReference type="GO" id="GO:0055085">
    <property type="term" value="P:transmembrane transport"/>
    <property type="evidence" value="ECO:0007669"/>
    <property type="project" value="InterPro"/>
</dbReference>
<proteinExistence type="inferred from homology"/>
<dbReference type="GO" id="GO:0005886">
    <property type="term" value="C:plasma membrane"/>
    <property type="evidence" value="ECO:0007669"/>
    <property type="project" value="UniProtKB-SubCell"/>
</dbReference>
<comment type="similarity">
    <text evidence="7">Belongs to the binding-protein-dependent transport system permease family.</text>
</comment>
<evidence type="ECO:0000256" key="1">
    <source>
        <dbReference type="ARBA" id="ARBA00004651"/>
    </source>
</evidence>
<evidence type="ECO:0000256" key="3">
    <source>
        <dbReference type="ARBA" id="ARBA00022475"/>
    </source>
</evidence>
<feature type="transmembrane region" description="Helical" evidence="7">
    <location>
        <begin position="279"/>
        <end position="305"/>
    </location>
</feature>
<accession>A0A2A9HJH4</accession>
<evidence type="ECO:0000256" key="2">
    <source>
        <dbReference type="ARBA" id="ARBA00022448"/>
    </source>
</evidence>
<dbReference type="Pfam" id="PF19300">
    <property type="entry name" value="BPD_transp_1_N"/>
    <property type="match status" value="1"/>
</dbReference>
<dbReference type="PROSITE" id="PS50928">
    <property type="entry name" value="ABC_TM1"/>
    <property type="match status" value="1"/>
</dbReference>
<dbReference type="InterPro" id="IPR035906">
    <property type="entry name" value="MetI-like_sf"/>
</dbReference>
<keyword evidence="5 7" id="KW-1133">Transmembrane helix</keyword>
<dbReference type="AlphaFoldDB" id="A0A2A9HJH4"/>
<feature type="transmembrane region" description="Helical" evidence="7">
    <location>
        <begin position="106"/>
        <end position="127"/>
    </location>
</feature>
<feature type="transmembrane region" description="Helical" evidence="7">
    <location>
        <begin position="179"/>
        <end position="198"/>
    </location>
</feature>
<dbReference type="Pfam" id="PF00528">
    <property type="entry name" value="BPD_transp_1"/>
    <property type="match status" value="1"/>
</dbReference>
<dbReference type="RefSeq" id="WP_098504528.1">
    <property type="nucleotide sequence ID" value="NZ_PDJQ01000001.1"/>
</dbReference>
<reference evidence="9 10" key="1">
    <citation type="submission" date="2017-09" db="EMBL/GenBank/DDBJ databases">
        <title>Sequencing the genomes of two abundant thermophiles in Great Basin hot springs: Thermocrinis jamiesonii and novel Chloroflexi Thermoflexus hugenholtzii.</title>
        <authorList>
            <person name="Hedlund B."/>
        </authorList>
    </citation>
    <scope>NUCLEOTIDE SEQUENCE [LARGE SCALE GENOMIC DNA]</scope>
    <source>
        <strain evidence="9 10">G233</strain>
    </source>
</reference>
<evidence type="ECO:0000313" key="9">
    <source>
        <dbReference type="EMBL" id="PFG75195.1"/>
    </source>
</evidence>
<sequence>MAPGLAGYIVRRLLWAIPVLFAISVIVFYMLRLAPGDPVDTLLGQRYQEEEAALLRKKYGYDQPIHIQYVKYMQNLLRGDLGISTRHQTFTVSEIILPKIWVSARLGLIALVISFFLGIAAGIYAALARGTFLDPATISFWLAIDAIPIFVAIPFLQWLFAVRLDLVGLGWEGFTSANIILPILVLSLPGTAGIARFVRASVISVMKEDYVRTARAKGLPERIVVIRHIARNALLPLITIIGLSLPGVAGGSLIVEQLFGIPGIGAESFEAVLAPDFDVILALVLFGSVLFVLANILIDILYAVIDPRIRLGAQRG</sequence>
<organism evidence="9 10">
    <name type="scientific">Tepidiforma thermophila (strain KCTC 52669 / CGMCC 1.13589 / G233)</name>
    <dbReference type="NCBI Taxonomy" id="2761530"/>
    <lineage>
        <taxon>Bacteria</taxon>
        <taxon>Bacillati</taxon>
        <taxon>Chloroflexota</taxon>
        <taxon>Tepidiformia</taxon>
        <taxon>Tepidiformales</taxon>
        <taxon>Tepidiformaceae</taxon>
        <taxon>Tepidiforma</taxon>
    </lineage>
</organism>
<evidence type="ECO:0000259" key="8">
    <source>
        <dbReference type="PROSITE" id="PS50928"/>
    </source>
</evidence>
<dbReference type="PANTHER" id="PTHR30465">
    <property type="entry name" value="INNER MEMBRANE ABC TRANSPORTER"/>
    <property type="match status" value="1"/>
</dbReference>
<evidence type="ECO:0000256" key="7">
    <source>
        <dbReference type="RuleBase" id="RU363032"/>
    </source>
</evidence>
<gene>
    <name evidence="9" type="ORF">A9A59_2461</name>
</gene>
<keyword evidence="10" id="KW-1185">Reference proteome</keyword>
<dbReference type="InterPro" id="IPR045621">
    <property type="entry name" value="BPD_transp_1_N"/>
</dbReference>
<dbReference type="InterPro" id="IPR000515">
    <property type="entry name" value="MetI-like"/>
</dbReference>
<evidence type="ECO:0000256" key="5">
    <source>
        <dbReference type="ARBA" id="ARBA00022989"/>
    </source>
</evidence>
<feature type="transmembrane region" description="Helical" evidence="7">
    <location>
        <begin position="12"/>
        <end position="31"/>
    </location>
</feature>
<feature type="domain" description="ABC transmembrane type-1" evidence="8">
    <location>
        <begin position="100"/>
        <end position="302"/>
    </location>
</feature>
<dbReference type="SUPFAM" id="SSF161098">
    <property type="entry name" value="MetI-like"/>
    <property type="match status" value="1"/>
</dbReference>
<comment type="caution">
    <text evidence="9">The sequence shown here is derived from an EMBL/GenBank/DDBJ whole genome shotgun (WGS) entry which is preliminary data.</text>
</comment>
<feature type="transmembrane region" description="Helical" evidence="7">
    <location>
        <begin position="234"/>
        <end position="259"/>
    </location>
</feature>
<evidence type="ECO:0000256" key="6">
    <source>
        <dbReference type="ARBA" id="ARBA00023136"/>
    </source>
</evidence>
<dbReference type="Gene3D" id="1.10.3720.10">
    <property type="entry name" value="MetI-like"/>
    <property type="match status" value="1"/>
</dbReference>
<dbReference type="CDD" id="cd06261">
    <property type="entry name" value="TM_PBP2"/>
    <property type="match status" value="1"/>
</dbReference>
<comment type="subcellular location">
    <subcellularLocation>
        <location evidence="1 7">Cell membrane</location>
        <topology evidence="1 7">Multi-pass membrane protein</topology>
    </subcellularLocation>
</comment>
<evidence type="ECO:0000256" key="4">
    <source>
        <dbReference type="ARBA" id="ARBA00022692"/>
    </source>
</evidence>
<keyword evidence="4 7" id="KW-0812">Transmembrane</keyword>
<keyword evidence="6 7" id="KW-0472">Membrane</keyword>
<name>A0A2A9HJH4_TEPT2</name>
<dbReference type="Proteomes" id="UP000223071">
    <property type="component" value="Unassembled WGS sequence"/>
</dbReference>
<dbReference type="EMBL" id="PDJQ01000001">
    <property type="protein sequence ID" value="PFG75195.1"/>
    <property type="molecule type" value="Genomic_DNA"/>
</dbReference>
<evidence type="ECO:0000313" key="10">
    <source>
        <dbReference type="Proteomes" id="UP000223071"/>
    </source>
</evidence>